<evidence type="ECO:0000313" key="9">
    <source>
        <dbReference type="EMBL" id="KXZ51124.1"/>
    </source>
</evidence>
<accession>A0A150GMU9</accession>
<dbReference type="InterPro" id="IPR005574">
    <property type="entry name" value="Rpb4/RPC9"/>
</dbReference>
<dbReference type="Pfam" id="PF03874">
    <property type="entry name" value="RNA_pol_Rpb4"/>
    <property type="match status" value="1"/>
</dbReference>
<dbReference type="Proteomes" id="UP000075714">
    <property type="component" value="Unassembled WGS sequence"/>
</dbReference>
<keyword evidence="5" id="KW-0804">Transcription</keyword>
<comment type="subcellular location">
    <subcellularLocation>
        <location evidence="1">Nucleus</location>
    </subcellularLocation>
</comment>
<proteinExistence type="inferred from homology"/>
<comment type="similarity">
    <text evidence="2">Belongs to the eukaryotic RPC9 RNA polymerase subunit family.</text>
</comment>
<name>A0A150GMU9_GONPE</name>
<dbReference type="InterPro" id="IPR006590">
    <property type="entry name" value="RNA_pol_Rpb4/RPC9_core"/>
</dbReference>
<feature type="region of interest" description="Disordered" evidence="7">
    <location>
        <begin position="114"/>
        <end position="136"/>
    </location>
</feature>
<gene>
    <name evidence="9" type="ORF">GPECTOR_13g611</name>
</gene>
<evidence type="ECO:0000259" key="8">
    <source>
        <dbReference type="SMART" id="SM00657"/>
    </source>
</evidence>
<dbReference type="AlphaFoldDB" id="A0A150GMU9"/>
<evidence type="ECO:0000256" key="7">
    <source>
        <dbReference type="SAM" id="MobiDB-lite"/>
    </source>
</evidence>
<keyword evidence="4" id="KW-0240">DNA-directed RNA polymerase</keyword>
<reference evidence="10" key="1">
    <citation type="journal article" date="2016" name="Nat. Commun.">
        <title>The Gonium pectorale genome demonstrates co-option of cell cycle regulation during the evolution of multicellularity.</title>
        <authorList>
            <person name="Hanschen E.R."/>
            <person name="Marriage T.N."/>
            <person name="Ferris P.J."/>
            <person name="Hamaji T."/>
            <person name="Toyoda A."/>
            <person name="Fujiyama A."/>
            <person name="Neme R."/>
            <person name="Noguchi H."/>
            <person name="Minakuchi Y."/>
            <person name="Suzuki M."/>
            <person name="Kawai-Toyooka H."/>
            <person name="Smith D.R."/>
            <person name="Sparks H."/>
            <person name="Anderson J."/>
            <person name="Bakaric R."/>
            <person name="Luria V."/>
            <person name="Karger A."/>
            <person name="Kirschner M.W."/>
            <person name="Durand P.M."/>
            <person name="Michod R.E."/>
            <person name="Nozaki H."/>
            <person name="Olson B.J."/>
        </authorList>
    </citation>
    <scope>NUCLEOTIDE SEQUENCE [LARGE SCALE GENOMIC DNA]</scope>
    <source>
        <strain evidence="10">NIES-2863</strain>
    </source>
</reference>
<dbReference type="OrthoDB" id="507928at2759"/>
<dbReference type="Gene3D" id="1.20.1250.40">
    <property type="match status" value="1"/>
</dbReference>
<dbReference type="InterPro" id="IPR010997">
    <property type="entry name" value="HRDC-like_sf"/>
</dbReference>
<comment type="caution">
    <text evidence="9">The sequence shown here is derived from an EMBL/GenBank/DDBJ whole genome shotgun (WGS) entry which is preliminary data.</text>
</comment>
<evidence type="ECO:0000256" key="5">
    <source>
        <dbReference type="ARBA" id="ARBA00023163"/>
    </source>
</evidence>
<evidence type="ECO:0000256" key="4">
    <source>
        <dbReference type="ARBA" id="ARBA00022478"/>
    </source>
</evidence>
<dbReference type="PANTHER" id="PTHR15561">
    <property type="entry name" value="CALCITONIN GENE-RELATED PEPTIDE-RECEPTOR COMPONENT PROTEIN"/>
    <property type="match status" value="1"/>
</dbReference>
<evidence type="ECO:0000313" key="10">
    <source>
        <dbReference type="Proteomes" id="UP000075714"/>
    </source>
</evidence>
<evidence type="ECO:0000256" key="6">
    <source>
        <dbReference type="ARBA" id="ARBA00023242"/>
    </source>
</evidence>
<keyword evidence="6" id="KW-0539">Nucleus</keyword>
<evidence type="ECO:0000256" key="2">
    <source>
        <dbReference type="ARBA" id="ARBA00006898"/>
    </source>
</evidence>
<dbReference type="SUPFAM" id="SSF47819">
    <property type="entry name" value="HRDC-like"/>
    <property type="match status" value="1"/>
</dbReference>
<dbReference type="STRING" id="33097.A0A150GMU9"/>
<dbReference type="InterPro" id="IPR038324">
    <property type="entry name" value="Rpb4/RPC9_sf"/>
</dbReference>
<organism evidence="9 10">
    <name type="scientific">Gonium pectorale</name>
    <name type="common">Green alga</name>
    <dbReference type="NCBI Taxonomy" id="33097"/>
    <lineage>
        <taxon>Eukaryota</taxon>
        <taxon>Viridiplantae</taxon>
        <taxon>Chlorophyta</taxon>
        <taxon>core chlorophytes</taxon>
        <taxon>Chlorophyceae</taxon>
        <taxon>CS clade</taxon>
        <taxon>Chlamydomonadales</taxon>
        <taxon>Volvocaceae</taxon>
        <taxon>Gonium</taxon>
    </lineage>
</organism>
<feature type="domain" description="RNA polymerase Rpb4/RPC9 core" evidence="8">
    <location>
        <begin position="3"/>
        <end position="116"/>
    </location>
</feature>
<dbReference type="SMART" id="SM00657">
    <property type="entry name" value="RPOL4c"/>
    <property type="match status" value="1"/>
</dbReference>
<dbReference type="GO" id="GO:0006384">
    <property type="term" value="P:transcription initiation at RNA polymerase III promoter"/>
    <property type="evidence" value="ECO:0007669"/>
    <property type="project" value="InterPro"/>
</dbReference>
<dbReference type="GO" id="GO:0005666">
    <property type="term" value="C:RNA polymerase III complex"/>
    <property type="evidence" value="ECO:0007669"/>
    <property type="project" value="InterPro"/>
</dbReference>
<dbReference type="InterPro" id="IPR038846">
    <property type="entry name" value="RPC9"/>
</dbReference>
<evidence type="ECO:0000256" key="1">
    <source>
        <dbReference type="ARBA" id="ARBA00004123"/>
    </source>
</evidence>
<keyword evidence="10" id="KW-1185">Reference proteome</keyword>
<evidence type="ECO:0000256" key="3">
    <source>
        <dbReference type="ARBA" id="ARBA00016672"/>
    </source>
</evidence>
<protein>
    <recommendedName>
        <fullName evidence="3">DNA-directed RNA polymerase III subunit RPC9</fullName>
    </recommendedName>
</protein>
<dbReference type="EMBL" id="LSYV01000014">
    <property type="protein sequence ID" value="KXZ51124.1"/>
    <property type="molecule type" value="Genomic_DNA"/>
</dbReference>
<dbReference type="PANTHER" id="PTHR15561:SF0">
    <property type="entry name" value="DNA-DIRECTED RNA POLYMERASE III SUBUNIT RPC9"/>
    <property type="match status" value="1"/>
</dbReference>
<dbReference type="GO" id="GO:0000166">
    <property type="term" value="F:nucleotide binding"/>
    <property type="evidence" value="ECO:0007669"/>
    <property type="project" value="InterPro"/>
</dbReference>
<sequence length="136" mass="14302">MKLLEPNAAIISNCELLHVLAGRGADGSGKALTVERMAYQYLTAQPVRPLGTEQLRDFFAVLQPYNLSRGEMLQLANLAPRTAVEVHLAVPDCDARLGEEGVEAVLAAVAERLAREEGEGEEGAGAEDAGADGMGG</sequence>